<dbReference type="RefSeq" id="WP_054205245.1">
    <property type="nucleotide sequence ID" value="NZ_LHPH01000011.1"/>
</dbReference>
<dbReference type="Proteomes" id="UP000037848">
    <property type="component" value="Unassembled WGS sequence"/>
</dbReference>
<dbReference type="OrthoDB" id="5600613at2"/>
<accession>A0A0N0M009</accession>
<gene>
    <name evidence="1" type="ORF">ADS77_11005</name>
</gene>
<protein>
    <recommendedName>
        <fullName evidence="3">Na(+)-translocating NADH-quinone reductase subunit B</fullName>
    </recommendedName>
</protein>
<dbReference type="STRING" id="187330.AMS58_11775"/>
<dbReference type="InterPro" id="IPR045508">
    <property type="entry name" value="DUF6482"/>
</dbReference>
<proteinExistence type="predicted"/>
<evidence type="ECO:0000313" key="2">
    <source>
        <dbReference type="Proteomes" id="UP000037848"/>
    </source>
</evidence>
<keyword evidence="2" id="KW-1185">Reference proteome</keyword>
<evidence type="ECO:0008006" key="3">
    <source>
        <dbReference type="Google" id="ProtNLM"/>
    </source>
</evidence>
<evidence type="ECO:0000313" key="1">
    <source>
        <dbReference type="EMBL" id="KPH62909.1"/>
    </source>
</evidence>
<dbReference type="EMBL" id="LHPH01000011">
    <property type="protein sequence ID" value="KPH62909.1"/>
    <property type="molecule type" value="Genomic_DNA"/>
</dbReference>
<reference evidence="1 2" key="1">
    <citation type="submission" date="2015-08" db="EMBL/GenBank/DDBJ databases">
        <title>Draft Genome Sequence of Pseudoalteromonas porphyrae UCD-SED14.</title>
        <authorList>
            <person name="Coil D.A."/>
            <person name="Jospin G."/>
            <person name="Lee R.D."/>
            <person name="Eisen J.A."/>
        </authorList>
    </citation>
    <scope>NUCLEOTIDE SEQUENCE [LARGE SCALE GENOMIC DNA]</scope>
    <source>
        <strain evidence="1 2">UCD-SED14</strain>
    </source>
</reference>
<dbReference type="PATRIC" id="fig|187330.3.peg.4329"/>
<name>A0A0N0M009_9GAMM</name>
<dbReference type="Pfam" id="PF20090">
    <property type="entry name" value="DUF6482"/>
    <property type="match status" value="1"/>
</dbReference>
<comment type="caution">
    <text evidence="1">The sequence shown here is derived from an EMBL/GenBank/DDBJ whole genome shotgun (WGS) entry which is preliminary data.</text>
</comment>
<sequence length="101" mass="11696">MAIKLSELKDHQPLQKVIVHSLEMALYQVSVMINNVEYYVTDEKGEFIRGLSPLHIQKRLDHLSYAQMVLRHTSAYDEMCGQSEKTASNMLEVPYGKNHLY</sequence>
<dbReference type="AlphaFoldDB" id="A0A0N0M009"/>
<organism evidence="1 2">
    <name type="scientific">Pseudoalteromonas porphyrae</name>
    <dbReference type="NCBI Taxonomy" id="187330"/>
    <lineage>
        <taxon>Bacteria</taxon>
        <taxon>Pseudomonadati</taxon>
        <taxon>Pseudomonadota</taxon>
        <taxon>Gammaproteobacteria</taxon>
        <taxon>Alteromonadales</taxon>
        <taxon>Pseudoalteromonadaceae</taxon>
        <taxon>Pseudoalteromonas</taxon>
    </lineage>
</organism>